<dbReference type="GO" id="GO:0005524">
    <property type="term" value="F:ATP binding"/>
    <property type="evidence" value="ECO:0007669"/>
    <property type="project" value="UniProtKB-KW"/>
</dbReference>
<feature type="transmembrane region" description="Helical" evidence="10">
    <location>
        <begin position="343"/>
        <end position="362"/>
    </location>
</feature>
<feature type="transmembrane region" description="Helical" evidence="10">
    <location>
        <begin position="186"/>
        <end position="207"/>
    </location>
</feature>
<dbReference type="GO" id="GO:0016887">
    <property type="term" value="F:ATP hydrolysis activity"/>
    <property type="evidence" value="ECO:0007669"/>
    <property type="project" value="InterPro"/>
</dbReference>
<dbReference type="InterPro" id="IPR044746">
    <property type="entry name" value="ABCC_6TM_D1"/>
</dbReference>
<feature type="transmembrane region" description="Helical" evidence="10">
    <location>
        <begin position="1046"/>
        <end position="1074"/>
    </location>
</feature>
<evidence type="ECO:0000256" key="4">
    <source>
        <dbReference type="ARBA" id="ARBA00022692"/>
    </source>
</evidence>
<keyword evidence="4 10" id="KW-0812">Transmembrane</keyword>
<evidence type="ECO:0000256" key="9">
    <source>
        <dbReference type="ARBA" id="ARBA00023136"/>
    </source>
</evidence>
<dbReference type="VEuPathDB" id="FungiDB:SCODWIG_03421"/>
<proteinExistence type="predicted"/>
<evidence type="ECO:0000259" key="12">
    <source>
        <dbReference type="PROSITE" id="PS50929"/>
    </source>
</evidence>
<dbReference type="InterPro" id="IPR003439">
    <property type="entry name" value="ABC_transporter-like_ATP-bd"/>
</dbReference>
<feature type="transmembrane region" description="Helical" evidence="10">
    <location>
        <begin position="1005"/>
        <end position="1025"/>
    </location>
</feature>
<dbReference type="Pfam" id="PF00005">
    <property type="entry name" value="ABC_tran"/>
    <property type="match status" value="1"/>
</dbReference>
<keyword evidence="7" id="KW-0067">ATP-binding</keyword>
<dbReference type="SUPFAM" id="SSF52540">
    <property type="entry name" value="P-loop containing nucleoside triphosphate hydrolases"/>
    <property type="match status" value="1"/>
</dbReference>
<name>A0A376BC09_9ASCO</name>
<feature type="transmembrane region" description="Helical" evidence="10">
    <location>
        <begin position="1133"/>
        <end position="1163"/>
    </location>
</feature>
<feature type="transmembrane region" description="Helical" evidence="10">
    <location>
        <begin position="450"/>
        <end position="468"/>
    </location>
</feature>
<keyword evidence="14" id="KW-1185">Reference proteome</keyword>
<dbReference type="SUPFAM" id="SSF90123">
    <property type="entry name" value="ABC transporter transmembrane region"/>
    <property type="match status" value="2"/>
</dbReference>
<dbReference type="GO" id="GO:0140359">
    <property type="term" value="F:ABC-type transporter activity"/>
    <property type="evidence" value="ECO:0007669"/>
    <property type="project" value="InterPro"/>
</dbReference>
<keyword evidence="2" id="KW-0813">Transport</keyword>
<evidence type="ECO:0000256" key="10">
    <source>
        <dbReference type="SAM" id="Phobius"/>
    </source>
</evidence>
<feature type="transmembrane region" description="Helical" evidence="10">
    <location>
        <begin position="32"/>
        <end position="56"/>
    </location>
</feature>
<keyword evidence="5" id="KW-0677">Repeat</keyword>
<dbReference type="AlphaFoldDB" id="A0A376BC09"/>
<organism evidence="13 14">
    <name type="scientific">Saccharomycodes ludwigii</name>
    <dbReference type="NCBI Taxonomy" id="36035"/>
    <lineage>
        <taxon>Eukaryota</taxon>
        <taxon>Fungi</taxon>
        <taxon>Dikarya</taxon>
        <taxon>Ascomycota</taxon>
        <taxon>Saccharomycotina</taxon>
        <taxon>Saccharomycetes</taxon>
        <taxon>Saccharomycodales</taxon>
        <taxon>Saccharomycodaceae</taxon>
        <taxon>Saccharomycodes</taxon>
    </lineage>
</organism>
<dbReference type="InterPro" id="IPR036640">
    <property type="entry name" value="ABC1_TM_sf"/>
</dbReference>
<reference evidence="14" key="1">
    <citation type="submission" date="2018-06" db="EMBL/GenBank/DDBJ databases">
        <authorList>
            <person name="Guldener U."/>
        </authorList>
    </citation>
    <scope>NUCLEOTIDE SEQUENCE [LARGE SCALE GENOMIC DNA]</scope>
    <source>
        <strain evidence="14">UTAD17</strain>
    </source>
</reference>
<accession>A0A376BC09</accession>
<dbReference type="PANTHER" id="PTHR24223">
    <property type="entry name" value="ATP-BINDING CASSETTE SUB-FAMILY C"/>
    <property type="match status" value="1"/>
</dbReference>
<dbReference type="InterPro" id="IPR011527">
    <property type="entry name" value="ABC1_TM_dom"/>
</dbReference>
<dbReference type="FunFam" id="1.20.1560.10:FF:000020">
    <property type="entry name" value="ABC metal ion transporter"/>
    <property type="match status" value="1"/>
</dbReference>
<dbReference type="Proteomes" id="UP000262825">
    <property type="component" value="Unassembled WGS sequence"/>
</dbReference>
<dbReference type="CDD" id="cd18579">
    <property type="entry name" value="ABC_6TM_ABCC_D1"/>
    <property type="match status" value="1"/>
</dbReference>
<dbReference type="PROSITE" id="PS50893">
    <property type="entry name" value="ABC_TRANSPORTER_2"/>
    <property type="match status" value="1"/>
</dbReference>
<dbReference type="FunFam" id="3.40.50.300:FF:000997">
    <property type="entry name" value="Multidrug resistance-associated protein 1"/>
    <property type="match status" value="1"/>
</dbReference>
<evidence type="ECO:0000256" key="6">
    <source>
        <dbReference type="ARBA" id="ARBA00022741"/>
    </source>
</evidence>
<evidence type="ECO:0000313" key="14">
    <source>
        <dbReference type="Proteomes" id="UP000262825"/>
    </source>
</evidence>
<keyword evidence="3" id="KW-0926">Vacuole</keyword>
<evidence type="ECO:0000313" key="13">
    <source>
        <dbReference type="EMBL" id="SSD61660.1"/>
    </source>
</evidence>
<evidence type="ECO:0000256" key="2">
    <source>
        <dbReference type="ARBA" id="ARBA00022448"/>
    </source>
</evidence>
<dbReference type="SMART" id="SM00382">
    <property type="entry name" value="AAA"/>
    <property type="match status" value="1"/>
</dbReference>
<evidence type="ECO:0000256" key="8">
    <source>
        <dbReference type="ARBA" id="ARBA00022989"/>
    </source>
</evidence>
<dbReference type="EMBL" id="UFAJ01000816">
    <property type="protein sequence ID" value="SSD61660.1"/>
    <property type="molecule type" value="Genomic_DNA"/>
</dbReference>
<feature type="domain" description="ABC transmembrane type-1" evidence="12">
    <location>
        <begin position="1010"/>
        <end position="1162"/>
    </location>
</feature>
<dbReference type="PROSITE" id="PS00211">
    <property type="entry name" value="ABC_TRANSPORTER_1"/>
    <property type="match status" value="1"/>
</dbReference>
<dbReference type="Gene3D" id="1.20.1560.10">
    <property type="entry name" value="ABC transporter type 1, transmembrane domain"/>
    <property type="match status" value="2"/>
</dbReference>
<dbReference type="PROSITE" id="PS50929">
    <property type="entry name" value="ABC_TM1F"/>
    <property type="match status" value="2"/>
</dbReference>
<comment type="subcellular location">
    <subcellularLocation>
        <location evidence="1">Vacuole membrane</location>
        <topology evidence="1">Multi-pass membrane protein</topology>
    </subcellularLocation>
</comment>
<dbReference type="InterPro" id="IPR027417">
    <property type="entry name" value="P-loop_NTPase"/>
</dbReference>
<dbReference type="Pfam" id="PF00664">
    <property type="entry name" value="ABC_membrane"/>
    <property type="match status" value="2"/>
</dbReference>
<keyword evidence="8 10" id="KW-1133">Transmembrane helix</keyword>
<evidence type="ECO:0000256" key="7">
    <source>
        <dbReference type="ARBA" id="ARBA00022840"/>
    </source>
</evidence>
<keyword evidence="6" id="KW-0547">Nucleotide-binding</keyword>
<dbReference type="InterPro" id="IPR017871">
    <property type="entry name" value="ABC_transporter-like_CS"/>
</dbReference>
<feature type="transmembrane region" description="Helical" evidence="10">
    <location>
        <begin position="146"/>
        <end position="166"/>
    </location>
</feature>
<dbReference type="PANTHER" id="PTHR24223:SF443">
    <property type="entry name" value="MULTIDRUG-RESISTANCE LIKE PROTEIN 1, ISOFORM I"/>
    <property type="match status" value="1"/>
</dbReference>
<protein>
    <submittedName>
        <fullName evidence="13">Related to Bile pigment transporter 1</fullName>
    </submittedName>
</protein>
<gene>
    <name evidence="13" type="ORF">SCODWIG_03421</name>
</gene>
<dbReference type="Gene3D" id="3.40.50.300">
    <property type="entry name" value="P-loop containing nucleotide triphosphate hydrolases"/>
    <property type="match status" value="1"/>
</dbReference>
<evidence type="ECO:0000259" key="11">
    <source>
        <dbReference type="PROSITE" id="PS50893"/>
    </source>
</evidence>
<feature type="transmembrane region" description="Helical" evidence="10">
    <location>
        <begin position="113"/>
        <end position="134"/>
    </location>
</feature>
<evidence type="ECO:0000256" key="1">
    <source>
        <dbReference type="ARBA" id="ARBA00004128"/>
    </source>
</evidence>
<dbReference type="CDD" id="cd03250">
    <property type="entry name" value="ABCC_MRP_domain1"/>
    <property type="match status" value="1"/>
</dbReference>
<dbReference type="GO" id="GO:0000329">
    <property type="term" value="C:fungal-type vacuole membrane"/>
    <property type="evidence" value="ECO:0007669"/>
    <property type="project" value="UniProtKB-ARBA"/>
</dbReference>
<sequence length="1172" mass="133049">MLEYADSCLKDNCQFGFKPYPSNNVNALNPCFLSLASVLIAILLSIIVLLQFIELFKIKKVPPNFKYKKNHVLKYFSTSYIIHISNVALYGILVVVQYALFINNEGQAEYTKIIPPITKLSLLSNIIFIVCFSIPSQLVQYFKTSAAISGNLFYFMFSACLNLFQFSQRWFHLSDKDMYNVLPGPIAGYLELGLFIVSTLCLVYLTAHYEPSKVLLDYYKEKGIYPPVNFFQSITFTWMNPLITDVYKKGKIEDPYNMPLPPCNLSARECTERLRARWEQELWDNKDNNDKKSSIVKAILKTFGGTIACAIVYEMLQDILSVIEPLVLRTFIKSFTQEYREQYPLLNSLFIVLTLFGIKIISTCLSNQFYITIFEAGLGIRSSLMCMVYQKGLKLSVDAREQKSSGDILNLASVDVLKIQRFFETSQGIFGTPIQLVGVLLSLYSLVGRAVFGGLVVMIIMAPINSYLSKKLEGLYRKNMEYKDTRTKLITEILNSIKSIKLYAWETPMLKKLFHVRNGLELENFKKVSVLDSFILFAWNMVPIMVSTSTFLLYAYLYNIPLTPDIVFPALSLFDLLGDCIYIIPNVITDIIETKVSIERLRDFLLLDEIDDSYVEVCDPSEDLPALEIQNCTFLWGSIKTNQSKKTQDNYDEEAETTALKVALKNIDNFKVVPGELTCIVGRVGAGKTTLLKAILGELPCTNGSNPSLPPKMIIRGTSIAFCPQQPWVMNSSVKDNIIFGHRYEEKFYKLTLKACQLLPDLEILPDGDQTMVGEKGISLSGGQKARLVLARAVYSRSDIYLLDDVLSAVDAEVSSNIIQQVLSRETGILKNKTIILATNAIKVLRHAQNIYALNNGEIVENGTYSEIMRADSRNSPLKKLIQEFASVEQDGPNISEQKQEAVEEQRKNEQELAFERANDNIVLDDNGVFQEINDLSVTKTAARSIDGGSIYSLDTRRPSMASFKRPTVLLDHEHDNRKTKQDVEKKEVGKVKKSVYLVYIKACGYVGVFFFFVFLVSSNLFNIVEKLWLKYWSEKNEKTHSNEHLIKYASIYMGICITDAAFSVLKSIVMMFFCSINASKYLHDTMAKSVLSSPMTFFETTPVGRIINRFTADIGSVDSGLHFIFSFLFRSILNYCFTVIVIGSVLPWFIVFNFVILLFYFYRRERVSSPV</sequence>
<feature type="transmembrane region" description="Helical" evidence="10">
    <location>
        <begin position="534"/>
        <end position="557"/>
    </location>
</feature>
<keyword evidence="9 10" id="KW-0472">Membrane</keyword>
<evidence type="ECO:0000256" key="5">
    <source>
        <dbReference type="ARBA" id="ARBA00022737"/>
    </source>
</evidence>
<dbReference type="InterPro" id="IPR050173">
    <property type="entry name" value="ABC_transporter_C-like"/>
</dbReference>
<dbReference type="InterPro" id="IPR003593">
    <property type="entry name" value="AAA+_ATPase"/>
</dbReference>
<feature type="domain" description="ABC transmembrane type-1" evidence="12">
    <location>
        <begin position="315"/>
        <end position="593"/>
    </location>
</feature>
<feature type="transmembrane region" description="Helical" evidence="10">
    <location>
        <begin position="77"/>
        <end position="101"/>
    </location>
</feature>
<feature type="domain" description="ABC transporter" evidence="11">
    <location>
        <begin position="639"/>
        <end position="881"/>
    </location>
</feature>
<evidence type="ECO:0000256" key="3">
    <source>
        <dbReference type="ARBA" id="ARBA00022554"/>
    </source>
</evidence>